<evidence type="ECO:0000256" key="7">
    <source>
        <dbReference type="ARBA" id="ARBA00023170"/>
    </source>
</evidence>
<evidence type="ECO:0000313" key="10">
    <source>
        <dbReference type="EMBL" id="QIJ45803.1"/>
    </source>
</evidence>
<evidence type="ECO:0000256" key="4">
    <source>
        <dbReference type="ARBA" id="ARBA00022725"/>
    </source>
</evidence>
<dbReference type="PANTHER" id="PTHR21137">
    <property type="entry name" value="ODORANT RECEPTOR"/>
    <property type="match status" value="1"/>
</dbReference>
<accession>A0A6M3GRW5</accession>
<reference evidence="10" key="1">
    <citation type="submission" date="2019-04" db="EMBL/GenBank/DDBJ databases">
        <authorList>
            <person name="Sheng S."/>
        </authorList>
    </citation>
    <scope>NUCLEOTIDE SEQUENCE</scope>
</reference>
<evidence type="ECO:0000256" key="6">
    <source>
        <dbReference type="ARBA" id="ARBA00023136"/>
    </source>
</evidence>
<dbReference type="GO" id="GO:0005886">
    <property type="term" value="C:plasma membrane"/>
    <property type="evidence" value="ECO:0007669"/>
    <property type="project" value="UniProtKB-SubCell"/>
</dbReference>
<dbReference type="EMBL" id="MK821016">
    <property type="protein sequence ID" value="QIJ45803.1"/>
    <property type="molecule type" value="mRNA"/>
</dbReference>
<gene>
    <name evidence="10" type="primary">OR25</name>
</gene>
<dbReference type="PANTHER" id="PTHR21137:SF44">
    <property type="entry name" value="ODORANT RECEPTOR 13A-RELATED"/>
    <property type="match status" value="1"/>
</dbReference>
<feature type="transmembrane region" description="Helical" evidence="9">
    <location>
        <begin position="285"/>
        <end position="302"/>
    </location>
</feature>
<keyword evidence="5 9" id="KW-1133">Transmembrane helix</keyword>
<proteinExistence type="evidence at transcript level"/>
<dbReference type="GO" id="GO:0005549">
    <property type="term" value="F:odorant binding"/>
    <property type="evidence" value="ECO:0007669"/>
    <property type="project" value="InterPro"/>
</dbReference>
<dbReference type="AlphaFoldDB" id="A0A6M3GRW5"/>
<sequence>MDGIESYHTEFLKPLLSGLDLLQRSNIMFYGPDVSLWKKYWRFSFMVPLQTLHCMSLMAYIVKRIREGVDPFEKADMVPIWLICMEHWVKSFLLISNKQKIRDVILELGAMWRSDGLNDEQNRIKQAALKYLYYGDIVINKCGQFVGWQYLLIPLFGTVFRRLILEEDVELELPFACEYPFEIKTWPVYLPVYAIQCYCTFRAAYVYMGTSWLIIVLTSHLVVQFRLLQEDLINLKPKSSNLEVGNGDEVTSFEEKPPLRIEDLVRRHQTAILLAEKLDDSYNKLTFTIMLFATLTICFFALSGKAGSESSANAVNSYGAMIEVMKNTYLLCYYSQLLNESSSGIALAAAKNMWYEEVVGYQRVIQIIIMRSQKPCTLTSLKFSPITLQTFNAVLKTTWSYFSLASQLYDEQEKNIV</sequence>
<keyword evidence="3 9" id="KW-0812">Transmembrane</keyword>
<name>A0A6M3GRW5_GLYPY</name>
<evidence type="ECO:0000256" key="9">
    <source>
        <dbReference type="RuleBase" id="RU351113"/>
    </source>
</evidence>
<keyword evidence="4 9" id="KW-0552">Olfaction</keyword>
<evidence type="ECO:0000256" key="2">
    <source>
        <dbReference type="ARBA" id="ARBA00022606"/>
    </source>
</evidence>
<dbReference type="Pfam" id="PF02949">
    <property type="entry name" value="7tm_6"/>
    <property type="match status" value="1"/>
</dbReference>
<comment type="caution">
    <text evidence="9">Lacks conserved residue(s) required for the propagation of feature annotation.</text>
</comment>
<evidence type="ECO:0000256" key="3">
    <source>
        <dbReference type="ARBA" id="ARBA00022692"/>
    </source>
</evidence>
<keyword evidence="2 9" id="KW-0716">Sensory transduction</keyword>
<evidence type="ECO:0000256" key="8">
    <source>
        <dbReference type="ARBA" id="ARBA00023224"/>
    </source>
</evidence>
<comment type="similarity">
    <text evidence="9">Belongs to the insect chemoreceptor superfamily. Heteromeric odorant receptor channel (TC 1.A.69) family.</text>
</comment>
<evidence type="ECO:0000256" key="1">
    <source>
        <dbReference type="ARBA" id="ARBA00004141"/>
    </source>
</evidence>
<dbReference type="GO" id="GO:0004984">
    <property type="term" value="F:olfactory receptor activity"/>
    <property type="evidence" value="ECO:0007669"/>
    <property type="project" value="InterPro"/>
</dbReference>
<keyword evidence="7 9" id="KW-0675">Receptor</keyword>
<keyword evidence="6 9" id="KW-0472">Membrane</keyword>
<keyword evidence="8 9" id="KW-0807">Transducer</keyword>
<feature type="transmembrane region" description="Helical" evidence="9">
    <location>
        <begin position="204"/>
        <end position="223"/>
    </location>
</feature>
<dbReference type="GO" id="GO:0007165">
    <property type="term" value="P:signal transduction"/>
    <property type="evidence" value="ECO:0007669"/>
    <property type="project" value="UniProtKB-KW"/>
</dbReference>
<protein>
    <recommendedName>
        <fullName evidence="9">Odorant receptor</fullName>
    </recommendedName>
</protein>
<organism evidence="10">
    <name type="scientific">Glyphodes pyloalis</name>
    <name type="common">Lesser mulberry snout moth</name>
    <dbReference type="NCBI Taxonomy" id="1242752"/>
    <lineage>
        <taxon>Eukaryota</taxon>
        <taxon>Metazoa</taxon>
        <taxon>Ecdysozoa</taxon>
        <taxon>Arthropoda</taxon>
        <taxon>Hexapoda</taxon>
        <taxon>Insecta</taxon>
        <taxon>Pterygota</taxon>
        <taxon>Neoptera</taxon>
        <taxon>Endopterygota</taxon>
        <taxon>Lepidoptera</taxon>
        <taxon>Glossata</taxon>
        <taxon>Ditrysia</taxon>
        <taxon>Pyraloidea</taxon>
        <taxon>Crambidae</taxon>
        <taxon>Spilomelinae</taxon>
        <taxon>Glyphodes</taxon>
    </lineage>
</organism>
<evidence type="ECO:0000256" key="5">
    <source>
        <dbReference type="ARBA" id="ARBA00022989"/>
    </source>
</evidence>
<dbReference type="InterPro" id="IPR004117">
    <property type="entry name" value="7tm6_olfct_rcpt"/>
</dbReference>
<feature type="transmembrane region" description="Helical" evidence="9">
    <location>
        <begin position="40"/>
        <end position="62"/>
    </location>
</feature>
<comment type="subcellular location">
    <subcellularLocation>
        <location evidence="9">Cell membrane</location>
        <topology evidence="9">Multi-pass membrane protein</topology>
    </subcellularLocation>
    <subcellularLocation>
        <location evidence="1">Membrane</location>
        <topology evidence="1">Multi-pass membrane protein</topology>
    </subcellularLocation>
</comment>